<dbReference type="EMBL" id="CP036339">
    <property type="protein sequence ID" value="QDT75701.1"/>
    <property type="molecule type" value="Genomic_DNA"/>
</dbReference>
<dbReference type="SUPFAM" id="SSF101898">
    <property type="entry name" value="NHL repeat"/>
    <property type="match status" value="1"/>
</dbReference>
<evidence type="ECO:0000313" key="3">
    <source>
        <dbReference type="EMBL" id="QDT75701.1"/>
    </source>
</evidence>
<dbReference type="InterPro" id="IPR002372">
    <property type="entry name" value="PQQ_rpt_dom"/>
</dbReference>
<feature type="signal peptide" evidence="1">
    <location>
        <begin position="1"/>
        <end position="27"/>
    </location>
</feature>
<dbReference type="RefSeq" id="WP_145435486.1">
    <property type="nucleotide sequence ID" value="NZ_CP036339.1"/>
</dbReference>
<gene>
    <name evidence="3" type="ORF">I41_49430</name>
</gene>
<dbReference type="AlphaFoldDB" id="A0A517U4Z5"/>
<dbReference type="Proteomes" id="UP000317909">
    <property type="component" value="Chromosome"/>
</dbReference>
<dbReference type="InterPro" id="IPR011042">
    <property type="entry name" value="6-blade_b-propeller_TolB-like"/>
</dbReference>
<dbReference type="Pfam" id="PF13360">
    <property type="entry name" value="PQQ_2"/>
    <property type="match status" value="1"/>
</dbReference>
<keyword evidence="4" id="KW-1185">Reference proteome</keyword>
<sequence length="435" mass="46806" precursor="true">MKCKSARHLVGLLIAILCSHNLPQSLAAGTYTRAWVTYSGLGQRDSATALAIDSAGAPYLIAESVAIYGASPTPNAFSGQVITKFDPSGNSIWMQQLQEGRIRSAEFDVADNLYLGSETAGLGSRVNTDAFLIKLDHAGTILWNQQYGRSSNNDFDLDVAVDTQGNAFVAGATFNITGEPVDLINGAYVAKFDSNGDFQWVSQLGGLGPYAMGVSLLPNQDVVVAGQGRTSFLARLDSSGNVVWNRVLDFSSNPVHGTFATNSATDLFGNIYVVGLTNRPKNELRSDAFVAKFDSNGNQLWNRIFAADVVDGFENVTVDSAGNIFAAGTIGKFLGTNPGVDNYDALWVKYDANGNLLWQERFGTQGDDYLTGIEVDSFGRVFVAGGNLYTLNDYYVADADAFVARYDLVPEPHSLVICLGIFFASGVGVQRPRRR</sequence>
<keyword evidence="1" id="KW-0732">Signal</keyword>
<dbReference type="PANTHER" id="PTHR42754">
    <property type="entry name" value="ENDOGLUCANASE"/>
    <property type="match status" value="1"/>
</dbReference>
<name>A0A517U4Z5_9BACT</name>
<evidence type="ECO:0000259" key="2">
    <source>
        <dbReference type="Pfam" id="PF13360"/>
    </source>
</evidence>
<dbReference type="Gene3D" id="2.120.10.30">
    <property type="entry name" value="TolB, C-terminal domain"/>
    <property type="match status" value="1"/>
</dbReference>
<dbReference type="OrthoDB" id="253958at2"/>
<evidence type="ECO:0000256" key="1">
    <source>
        <dbReference type="SAM" id="SignalP"/>
    </source>
</evidence>
<feature type="domain" description="Pyrrolo-quinoline quinone repeat" evidence="2">
    <location>
        <begin position="80"/>
        <end position="318"/>
    </location>
</feature>
<accession>A0A517U4Z5</accession>
<protein>
    <submittedName>
        <fullName evidence="3">Beta-propeller repeat protein</fullName>
    </submittedName>
</protein>
<dbReference type="KEGG" id="llh:I41_49430"/>
<feature type="chain" id="PRO_5021992133" evidence="1">
    <location>
        <begin position="28"/>
        <end position="435"/>
    </location>
</feature>
<dbReference type="PANTHER" id="PTHR42754:SF1">
    <property type="entry name" value="LIPOPROTEIN"/>
    <property type="match status" value="1"/>
</dbReference>
<proteinExistence type="predicted"/>
<reference evidence="3 4" key="1">
    <citation type="submission" date="2019-02" db="EMBL/GenBank/DDBJ databases">
        <title>Deep-cultivation of Planctomycetes and their phenomic and genomic characterization uncovers novel biology.</title>
        <authorList>
            <person name="Wiegand S."/>
            <person name="Jogler M."/>
            <person name="Boedeker C."/>
            <person name="Pinto D."/>
            <person name="Vollmers J."/>
            <person name="Rivas-Marin E."/>
            <person name="Kohn T."/>
            <person name="Peeters S.H."/>
            <person name="Heuer A."/>
            <person name="Rast P."/>
            <person name="Oberbeckmann S."/>
            <person name="Bunk B."/>
            <person name="Jeske O."/>
            <person name="Meyerdierks A."/>
            <person name="Storesund J.E."/>
            <person name="Kallscheuer N."/>
            <person name="Luecker S."/>
            <person name="Lage O.M."/>
            <person name="Pohl T."/>
            <person name="Merkel B.J."/>
            <person name="Hornburger P."/>
            <person name="Mueller R.-W."/>
            <person name="Bruemmer F."/>
            <person name="Labrenz M."/>
            <person name="Spormann A.M."/>
            <person name="Op den Camp H."/>
            <person name="Overmann J."/>
            <person name="Amann R."/>
            <person name="Jetten M.S.M."/>
            <person name="Mascher T."/>
            <person name="Medema M.H."/>
            <person name="Devos D.P."/>
            <person name="Kaster A.-K."/>
            <person name="Ovreas L."/>
            <person name="Rohde M."/>
            <person name="Galperin M.Y."/>
            <person name="Jogler C."/>
        </authorList>
    </citation>
    <scope>NUCLEOTIDE SEQUENCE [LARGE SCALE GENOMIC DNA]</scope>
    <source>
        <strain evidence="3 4">I41</strain>
    </source>
</reference>
<evidence type="ECO:0000313" key="4">
    <source>
        <dbReference type="Proteomes" id="UP000317909"/>
    </source>
</evidence>
<organism evidence="3 4">
    <name type="scientific">Lacipirellula limnantheis</name>
    <dbReference type="NCBI Taxonomy" id="2528024"/>
    <lineage>
        <taxon>Bacteria</taxon>
        <taxon>Pseudomonadati</taxon>
        <taxon>Planctomycetota</taxon>
        <taxon>Planctomycetia</taxon>
        <taxon>Pirellulales</taxon>
        <taxon>Lacipirellulaceae</taxon>
        <taxon>Lacipirellula</taxon>
    </lineage>
</organism>